<dbReference type="OrthoDB" id="5506143at2"/>
<dbReference type="RefSeq" id="WP_079588579.1">
    <property type="nucleotide sequence ID" value="NZ_FUYN01000001.1"/>
</dbReference>
<dbReference type="EMBL" id="FUYN01000001">
    <property type="protein sequence ID" value="SKB28477.1"/>
    <property type="molecule type" value="Genomic_DNA"/>
</dbReference>
<sequence>MDLNQLVVKQKYLDDVVVKNYNSNHSDKLGFYLDHKDFITHRLLGLVVELAEVCNEQDLHKYWKNNKKVGGNTLEELADVLHFLLSITHTLGYSGADLETAYLEKFQENLRRQENGY</sequence>
<dbReference type="CDD" id="cd11527">
    <property type="entry name" value="NTP-PPase_dUTPase"/>
    <property type="match status" value="1"/>
</dbReference>
<organism evidence="1 2">
    <name type="scientific">Acetoanaerobium noterae</name>
    <dbReference type="NCBI Taxonomy" id="745369"/>
    <lineage>
        <taxon>Bacteria</taxon>
        <taxon>Bacillati</taxon>
        <taxon>Bacillota</taxon>
        <taxon>Clostridia</taxon>
        <taxon>Peptostreptococcales</taxon>
        <taxon>Filifactoraceae</taxon>
        <taxon>Acetoanaerobium</taxon>
    </lineage>
</organism>
<gene>
    <name evidence="1" type="ORF">SAMN02745120_0618</name>
</gene>
<keyword evidence="2" id="KW-1185">Reference proteome</keyword>
<dbReference type="InterPro" id="IPR014871">
    <property type="entry name" value="dUTPase/dCTP_pyrophosphatase"/>
</dbReference>
<dbReference type="Pfam" id="PF08761">
    <property type="entry name" value="dUTPase_2"/>
    <property type="match status" value="1"/>
</dbReference>
<dbReference type="SUPFAM" id="SSF101386">
    <property type="entry name" value="all-alpha NTP pyrophosphatases"/>
    <property type="match status" value="1"/>
</dbReference>
<proteinExistence type="predicted"/>
<reference evidence="2" key="1">
    <citation type="submission" date="2017-02" db="EMBL/GenBank/DDBJ databases">
        <authorList>
            <person name="Varghese N."/>
            <person name="Submissions S."/>
        </authorList>
    </citation>
    <scope>NUCLEOTIDE SEQUENCE [LARGE SCALE GENOMIC DNA]</scope>
    <source>
        <strain evidence="2">ATCC 35199</strain>
    </source>
</reference>
<name>A0A1T5A132_9FIRM</name>
<accession>A0A1T5A132</accession>
<protein>
    <submittedName>
        <fullName evidence="1">dUTPase</fullName>
    </submittedName>
</protein>
<evidence type="ECO:0000313" key="2">
    <source>
        <dbReference type="Proteomes" id="UP000243406"/>
    </source>
</evidence>
<dbReference type="Gene3D" id="1.10.4010.10">
    <property type="entry name" value="Type II deoxyuridine triphosphatase"/>
    <property type="match status" value="1"/>
</dbReference>
<dbReference type="Proteomes" id="UP000243406">
    <property type="component" value="Unassembled WGS sequence"/>
</dbReference>
<dbReference type="AlphaFoldDB" id="A0A1T5A132"/>
<evidence type="ECO:0000313" key="1">
    <source>
        <dbReference type="EMBL" id="SKB28477.1"/>
    </source>
</evidence>